<name>A0ABY1KME6_9FLAO</name>
<keyword evidence="1" id="KW-1133">Transmembrane helix</keyword>
<evidence type="ECO:0000256" key="1">
    <source>
        <dbReference type="SAM" id="Phobius"/>
    </source>
</evidence>
<protein>
    <submittedName>
        <fullName evidence="2">Uncharacterized protein</fullName>
    </submittedName>
</protein>
<keyword evidence="1" id="KW-0812">Transmembrane</keyword>
<keyword evidence="1" id="KW-0472">Membrane</keyword>
<comment type="caution">
    <text evidence="2">The sequence shown here is derived from an EMBL/GenBank/DDBJ whole genome shotgun (WGS) entry which is preliminary data.</text>
</comment>
<proteinExistence type="predicted"/>
<keyword evidence="3" id="KW-1185">Reference proteome</keyword>
<dbReference type="Proteomes" id="UP000185728">
    <property type="component" value="Unassembled WGS sequence"/>
</dbReference>
<gene>
    <name evidence="2" type="ORF">SAMN05421766_101550</name>
</gene>
<accession>A0ABY1KME6</accession>
<organism evidence="2 3">
    <name type="scientific">Zobellia uliginosa</name>
    <dbReference type="NCBI Taxonomy" id="143224"/>
    <lineage>
        <taxon>Bacteria</taxon>
        <taxon>Pseudomonadati</taxon>
        <taxon>Bacteroidota</taxon>
        <taxon>Flavobacteriia</taxon>
        <taxon>Flavobacteriales</taxon>
        <taxon>Flavobacteriaceae</taxon>
        <taxon>Zobellia</taxon>
    </lineage>
</organism>
<dbReference type="EMBL" id="FTOB01000001">
    <property type="protein sequence ID" value="SIS40160.1"/>
    <property type="molecule type" value="Genomic_DNA"/>
</dbReference>
<evidence type="ECO:0000313" key="2">
    <source>
        <dbReference type="EMBL" id="SIS40160.1"/>
    </source>
</evidence>
<feature type="transmembrane region" description="Helical" evidence="1">
    <location>
        <begin position="6"/>
        <end position="28"/>
    </location>
</feature>
<evidence type="ECO:0000313" key="3">
    <source>
        <dbReference type="Proteomes" id="UP000185728"/>
    </source>
</evidence>
<reference evidence="2 3" key="1">
    <citation type="submission" date="2017-01" db="EMBL/GenBank/DDBJ databases">
        <authorList>
            <person name="Varghese N."/>
            <person name="Submissions S."/>
        </authorList>
    </citation>
    <scope>NUCLEOTIDE SEQUENCE [LARGE SCALE GENOMIC DNA]</scope>
    <source>
        <strain evidence="2 3">DSM 2061</strain>
    </source>
</reference>
<sequence>MFFLKVGLGQLIVIVAVILIILVTARILRDKR</sequence>